<dbReference type="InterPro" id="IPR023996">
    <property type="entry name" value="TonB-dep_OMP_SusC/RagA"/>
</dbReference>
<dbReference type="AlphaFoldDB" id="A0A644WCI6"/>
<sequence>MIYSHIVKKSSIVVLSLFITGYVSGNNDSTINEILEDKIISLPYTTCSKKECTGAYSLVYGESLEKYPSNDLRNTLSGIAPGVYIQELSGDPGTSLMEKSGLYNASPKVRITSRGNELMYIIDDMPVDITTLQLNPEEIGSISIIRDVVGKAMYGPAAANGIIYIKTKKGLSNQKLLSVNVESGINVVDIMPGWVNGVEYAQMNNLTRKNSNLTPNYSDVDIEQYAKNDPYSLLYPNIDYSNLLFKNTLQTQKINLFSKGGNDIMQYFTYLGYVRNEDIYKIGPENNINKINARANIDIKVNNFISAHLNTFAGITNRTSPNYGSSISVSEFSEVINDITNIPPIAFPVYANSDPSLTRPWYAVSSNFSQNPIGSITEGGYYNELTRTGSTSLSLDFDLSFLLRGLKARSNVSYNMSTLTRIGKSKTYNAYTISRSLDIDGNLAPTLNFLRAATTQQEESKILDYYSQYFGFYQHFSYDRKFDNHKIKALLTYTLSSNNMDLGLITPQYINMAAISANYSFKDRYIVQAGLNIAGTNTLPKQNRISYSPTIGLAWIISDEEYLNKFDVINYLKLRGEAGILCYDSFINGYYFYDTFTKNSSGLAFGPNTGGNGWLGTNTEPNVYRTSLTKVANYDLRLEKRKEINVGFDASLFKNTFDVEFTYYNQLHDGIVSRASNLISMVYGINSYLPMTNYNQNRFYGFELLLQYKNQIGNFHYNVNASGTIQNSRVERLNQLNYDDVNRLKTGNSVDAIYGYKYLGFDMNIDENDPTLIDNTSKIIYEDVNKDGKIDVNDQVKIGHSEPKLFCALNFQLEYKGIEFFMSATGSYMYDIILNNKYFTNGLGDNTYSNFVKDNFDSPYLIPKYTAQSRTRQSSFWMVDGSFFKIQNAELGYNLPVKKLFGSKNEFKGIRLYARAANLLTFTQVKYVEPENINAGVTDYPLFRTFTGGITLTF</sequence>
<dbReference type="Gene3D" id="2.170.130.10">
    <property type="entry name" value="TonB-dependent receptor, plug domain"/>
    <property type="match status" value="1"/>
</dbReference>
<proteinExistence type="predicted"/>
<dbReference type="NCBIfam" id="TIGR04056">
    <property type="entry name" value="OMP_RagA_SusC"/>
    <property type="match status" value="1"/>
</dbReference>
<name>A0A644WCI6_9ZZZZ</name>
<organism evidence="1">
    <name type="scientific">bioreactor metagenome</name>
    <dbReference type="NCBI Taxonomy" id="1076179"/>
    <lineage>
        <taxon>unclassified sequences</taxon>
        <taxon>metagenomes</taxon>
        <taxon>ecological metagenomes</taxon>
    </lineage>
</organism>
<accession>A0A644WCI6</accession>
<dbReference type="EMBL" id="VSSQ01000804">
    <property type="protein sequence ID" value="MPM01556.1"/>
    <property type="molecule type" value="Genomic_DNA"/>
</dbReference>
<dbReference type="SUPFAM" id="SSF56935">
    <property type="entry name" value="Porins"/>
    <property type="match status" value="1"/>
</dbReference>
<dbReference type="InterPro" id="IPR037066">
    <property type="entry name" value="Plug_dom_sf"/>
</dbReference>
<gene>
    <name evidence="1" type="primary">susC_80</name>
    <name evidence="1" type="ORF">SDC9_47796</name>
</gene>
<reference evidence="1" key="1">
    <citation type="submission" date="2019-08" db="EMBL/GenBank/DDBJ databases">
        <authorList>
            <person name="Kucharzyk K."/>
            <person name="Murdoch R.W."/>
            <person name="Higgins S."/>
            <person name="Loffler F."/>
        </authorList>
    </citation>
    <scope>NUCLEOTIDE SEQUENCE</scope>
</reference>
<keyword evidence="1" id="KW-0675">Receptor</keyword>
<protein>
    <submittedName>
        <fullName evidence="1">TonB-dependent receptor SusC</fullName>
    </submittedName>
</protein>
<comment type="caution">
    <text evidence="1">The sequence shown here is derived from an EMBL/GenBank/DDBJ whole genome shotgun (WGS) entry which is preliminary data.</text>
</comment>
<evidence type="ECO:0000313" key="1">
    <source>
        <dbReference type="EMBL" id="MPM01556.1"/>
    </source>
</evidence>